<evidence type="ECO:0000256" key="12">
    <source>
        <dbReference type="ARBA" id="ARBA00023004"/>
    </source>
</evidence>
<reference evidence="20" key="1">
    <citation type="journal article" date="2010" name="Mol. Biosyst.">
        <title>Complete genome sequence and comparative analysis of Shewanella violacea, a psychrophilic and piezophilic bacterium from deep sea floor sediments.</title>
        <authorList>
            <person name="Aono E."/>
            <person name="Baba T."/>
            <person name="Ara T."/>
            <person name="Nishi T."/>
            <person name="Nakamichi T."/>
            <person name="Inamoto E."/>
            <person name="Toyonaga H."/>
            <person name="Hasegawa M."/>
            <person name="Takai Y."/>
            <person name="Okumura Y."/>
            <person name="Baba M."/>
            <person name="Tomita M."/>
            <person name="Kato C."/>
            <person name="Oshima T."/>
            <person name="Nakasone K."/>
            <person name="Mori H."/>
        </authorList>
    </citation>
    <scope>NUCLEOTIDE SEQUENCE [LARGE SCALE GENOMIC DNA]</scope>
    <source>
        <strain evidence="20">JCM 10179 / CIP 106290 / LMG 19151 / DSS12</strain>
    </source>
</reference>
<evidence type="ECO:0000256" key="6">
    <source>
        <dbReference type="ARBA" id="ARBA00022519"/>
    </source>
</evidence>
<dbReference type="InterPro" id="IPR009154">
    <property type="entry name" value="Membr-bd_4haem_cyt_TorC"/>
</dbReference>
<dbReference type="KEGG" id="svo:SVI_3250"/>
<dbReference type="PANTHER" id="PTHR30333">
    <property type="entry name" value="CYTOCHROME C-TYPE PROTEIN"/>
    <property type="match status" value="1"/>
</dbReference>
<feature type="binding site" description="axial binding residue" evidence="16">
    <location>
        <position position="85"/>
    </location>
    <ligand>
        <name>heme</name>
        <dbReference type="ChEBI" id="CHEBI:30413"/>
        <label>2</label>
    </ligand>
    <ligandPart>
        <name>Fe</name>
        <dbReference type="ChEBI" id="CHEBI:18248"/>
    </ligandPart>
</feature>
<feature type="binding site" description="covalent" evidence="15">
    <location>
        <position position="144"/>
    </location>
    <ligand>
        <name>heme</name>
        <dbReference type="ChEBI" id="CHEBI:30413"/>
        <label>3</label>
    </ligand>
</feature>
<protein>
    <recommendedName>
        <fullName evidence="14">Cytochrome c-type protein</fullName>
    </recommendedName>
</protein>
<evidence type="ECO:0000256" key="10">
    <source>
        <dbReference type="ARBA" id="ARBA00022982"/>
    </source>
</evidence>
<comment type="PTM">
    <text evidence="15">Binds 5 heme groups per subunit.</text>
</comment>
<feature type="binding site" description="covalent" evidence="15">
    <location>
        <position position="81"/>
    </location>
    <ligand>
        <name>heme</name>
        <dbReference type="ChEBI" id="CHEBI:30413"/>
        <label>2</label>
    </ligand>
</feature>
<feature type="binding site" description="axial binding residue" evidence="16">
    <location>
        <position position="177"/>
    </location>
    <ligand>
        <name>heme</name>
        <dbReference type="ChEBI" id="CHEBI:30413"/>
        <label>4</label>
    </ligand>
    <ligandPart>
        <name>Fe</name>
        <dbReference type="ChEBI" id="CHEBI:18248"/>
    </ligandPart>
</feature>
<dbReference type="GO" id="GO:0009055">
    <property type="term" value="F:electron transfer activity"/>
    <property type="evidence" value="ECO:0007669"/>
    <property type="project" value="UniProtKB-UniRule"/>
</dbReference>
<comment type="subcellular location">
    <subcellularLocation>
        <location evidence="1">Cell inner membrane</location>
        <topology evidence="1">Single-pass type II membrane protein</topology>
    </subcellularLocation>
</comment>
<dbReference type="GO" id="GO:0009276">
    <property type="term" value="C:Gram-negative-bacterium-type cell wall"/>
    <property type="evidence" value="ECO:0007669"/>
    <property type="project" value="UniProtKB-UniRule"/>
</dbReference>
<keyword evidence="20" id="KW-1185">Reference proteome</keyword>
<dbReference type="FunFam" id="1.10.3820.10:FF:000001">
    <property type="entry name" value="Cytochrome c-type protein"/>
    <property type="match status" value="1"/>
</dbReference>
<feature type="binding site" description="axial binding residue" evidence="16">
    <location>
        <position position="55"/>
    </location>
    <ligand>
        <name>heme</name>
        <dbReference type="ChEBI" id="CHEBI:30413"/>
        <label>1</label>
    </ligand>
    <ligandPart>
        <name>Fe</name>
        <dbReference type="ChEBI" id="CHEBI:18248"/>
    </ligandPart>
</feature>
<evidence type="ECO:0000256" key="8">
    <source>
        <dbReference type="ARBA" id="ARBA00022692"/>
    </source>
</evidence>
<dbReference type="EMBL" id="AP011177">
    <property type="protein sequence ID" value="BAJ03221.1"/>
    <property type="molecule type" value="Genomic_DNA"/>
</dbReference>
<feature type="transmembrane region" description="Helical" evidence="17">
    <location>
        <begin position="17"/>
        <end position="38"/>
    </location>
</feature>
<dbReference type="Pfam" id="PF03264">
    <property type="entry name" value="Cytochrom_NNT"/>
    <property type="match status" value="1"/>
</dbReference>
<evidence type="ECO:0000256" key="16">
    <source>
        <dbReference type="PIRSR" id="PIRSR000014-2"/>
    </source>
</evidence>
<keyword evidence="10 14" id="KW-0249">Electron transport</keyword>
<dbReference type="GO" id="GO:0009061">
    <property type="term" value="P:anaerobic respiration"/>
    <property type="evidence" value="ECO:0007669"/>
    <property type="project" value="TreeGrafter"/>
</dbReference>
<evidence type="ECO:0000256" key="11">
    <source>
        <dbReference type="ARBA" id="ARBA00022989"/>
    </source>
</evidence>
<evidence type="ECO:0000256" key="2">
    <source>
        <dbReference type="ARBA" id="ARBA00006417"/>
    </source>
</evidence>
<keyword evidence="12 14" id="KW-0408">Iron</keyword>
<feature type="binding site" description="axial binding residue" evidence="16">
    <location>
        <position position="145"/>
    </location>
    <ligand>
        <name>heme</name>
        <dbReference type="ChEBI" id="CHEBI:30413"/>
        <label>3</label>
    </ligand>
    <ligandPart>
        <name>Fe</name>
        <dbReference type="ChEBI" id="CHEBI:18248"/>
    </ligandPart>
</feature>
<feature type="domain" description="NapC/NirT cytochrome c N-terminal" evidence="18">
    <location>
        <begin position="15"/>
        <end position="187"/>
    </location>
</feature>
<evidence type="ECO:0000259" key="18">
    <source>
        <dbReference type="Pfam" id="PF03264"/>
    </source>
</evidence>
<keyword evidence="13 14" id="KW-0472">Membrane</keyword>
<feature type="binding site" description="covalent" evidence="15">
    <location>
        <position position="141"/>
    </location>
    <ligand>
        <name>heme</name>
        <dbReference type="ChEBI" id="CHEBI:30413"/>
        <label>3</label>
    </ligand>
</feature>
<comment type="similarity">
    <text evidence="2 14">Belongs to the TorC/TorY family.</text>
</comment>
<keyword evidence="6 14" id="KW-0997">Cell inner membrane</keyword>
<dbReference type="SUPFAM" id="SSF48695">
    <property type="entry name" value="Multiheme cytochromes"/>
    <property type="match status" value="1"/>
</dbReference>
<sequence length="394" mass="45263">MKWFINIWRTLTKPAKYLTLGTVSLSAFLMGIIFWGGFNTALEMTNTEEFCISCHSMESMPYKELQETVHWSNHSGVRATCPDCHVPHNWSRKIARKIEASHDMWGWMLQSVNTPEKFEDKRLEMASREWKRFDRDNSLACKNCHNYDSMKWEDMSKLAQKQMKRAAEIDQSCVDCHKGIAHHLPDMGTARAPELIAQVGSGVTSLQTEQIYFTALTKPLFYNDHTDVEAGTLNIATKVKVLETKGKRVKVGIDGWRKKVGAGRVIYYDFGINILSAQLTKDAALEEGVMQVFEEKEDPMTGLIWQRVEAKIWTEKDYLVSDLQPLWDYARETYSTSCSVCHTQPDEKHFDANSWPGMFQGMIAFVNMDQDTQALVQKYLQEHSSTFDKSAHEL</sequence>
<gene>
    <name evidence="19" type="primary">torC</name>
    <name evidence="19" type="ordered locus">SVI_3250</name>
</gene>
<dbReference type="OrthoDB" id="9782159at2"/>
<dbReference type="HOGENOM" id="CLU_058814_0_0_6"/>
<keyword evidence="5 14" id="KW-1003">Cell membrane</keyword>
<comment type="similarity">
    <text evidence="3">Belongs to the NapC/NirT/NrfH family.</text>
</comment>
<proteinExistence type="inferred from homology"/>
<keyword evidence="8 17" id="KW-0812">Transmembrane</keyword>
<feature type="binding site" description="covalent" evidence="15">
    <location>
        <position position="54"/>
    </location>
    <ligand>
        <name>heme</name>
        <dbReference type="ChEBI" id="CHEBI:30413"/>
        <label>1</label>
    </ligand>
</feature>
<evidence type="ECO:0000256" key="15">
    <source>
        <dbReference type="PIRSR" id="PIRSR000014-1"/>
    </source>
</evidence>
<dbReference type="RefSeq" id="WP_013052517.1">
    <property type="nucleotide sequence ID" value="NC_014012.1"/>
</dbReference>
<dbReference type="GO" id="GO:0005506">
    <property type="term" value="F:iron ion binding"/>
    <property type="evidence" value="ECO:0007669"/>
    <property type="project" value="UniProtKB-UniRule"/>
</dbReference>
<evidence type="ECO:0000256" key="5">
    <source>
        <dbReference type="ARBA" id="ARBA00022475"/>
    </source>
</evidence>
<keyword evidence="4 14" id="KW-0813">Transport</keyword>
<evidence type="ECO:0000256" key="9">
    <source>
        <dbReference type="ARBA" id="ARBA00022723"/>
    </source>
</evidence>
<name>D4ZB26_SHEVD</name>
<feature type="binding site" description="axial binding residue" evidence="16">
    <location>
        <position position="342"/>
    </location>
    <ligand>
        <name>heme</name>
        <dbReference type="ChEBI" id="CHEBI:30413"/>
        <label>5</label>
    </ligand>
    <ligandPart>
        <name>Fe</name>
        <dbReference type="ChEBI" id="CHEBI:18248"/>
    </ligandPart>
</feature>
<keyword evidence="11 17" id="KW-1133">Transmembrane helix</keyword>
<dbReference type="NCBIfam" id="TIGR02162">
    <property type="entry name" value="torC"/>
    <property type="match status" value="1"/>
</dbReference>
<dbReference type="Proteomes" id="UP000002350">
    <property type="component" value="Chromosome"/>
</dbReference>
<dbReference type="InterPro" id="IPR051174">
    <property type="entry name" value="Cytochrome_c-type_ET"/>
</dbReference>
<dbReference type="PANTHER" id="PTHR30333:SF1">
    <property type="entry name" value="CYTOCHROME C-TYPE PROTEIN NAPC"/>
    <property type="match status" value="1"/>
</dbReference>
<dbReference type="InterPro" id="IPR036280">
    <property type="entry name" value="Multihaem_cyt_sf"/>
</dbReference>
<feature type="binding site" description="covalent" evidence="15">
    <location>
        <position position="84"/>
    </location>
    <ligand>
        <name>heme</name>
        <dbReference type="ChEBI" id="CHEBI:30413"/>
        <label>2</label>
    </ligand>
</feature>
<dbReference type="GO" id="GO:0020037">
    <property type="term" value="F:heme binding"/>
    <property type="evidence" value="ECO:0007669"/>
    <property type="project" value="UniProtKB-UniRule"/>
</dbReference>
<dbReference type="STRING" id="637905.SVI_3250"/>
<evidence type="ECO:0000256" key="4">
    <source>
        <dbReference type="ARBA" id="ARBA00022448"/>
    </source>
</evidence>
<evidence type="ECO:0000256" key="14">
    <source>
        <dbReference type="PIRNR" id="PIRNR000014"/>
    </source>
</evidence>
<evidence type="ECO:0000313" key="20">
    <source>
        <dbReference type="Proteomes" id="UP000002350"/>
    </source>
</evidence>
<dbReference type="Gene3D" id="1.10.3820.10">
    <property type="entry name" value="Di-heme elbow motif domain"/>
    <property type="match status" value="1"/>
</dbReference>
<evidence type="ECO:0000256" key="7">
    <source>
        <dbReference type="ARBA" id="ARBA00022617"/>
    </source>
</evidence>
<dbReference type="InterPro" id="IPR038266">
    <property type="entry name" value="NapC/NirT_cytc_sf"/>
</dbReference>
<evidence type="ECO:0000256" key="3">
    <source>
        <dbReference type="ARBA" id="ARBA00007395"/>
    </source>
</evidence>
<feature type="binding site" description="covalent" evidence="15">
    <location>
        <position position="338"/>
    </location>
    <ligand>
        <name>heme</name>
        <dbReference type="ChEBI" id="CHEBI:30413"/>
        <label>5</label>
    </ligand>
</feature>
<evidence type="ECO:0000256" key="1">
    <source>
        <dbReference type="ARBA" id="ARBA00004249"/>
    </source>
</evidence>
<dbReference type="AlphaFoldDB" id="D4ZB26"/>
<dbReference type="InterPro" id="IPR005126">
    <property type="entry name" value="NapC/NirT_cyt_c_N"/>
</dbReference>
<dbReference type="GO" id="GO:0005886">
    <property type="term" value="C:plasma membrane"/>
    <property type="evidence" value="ECO:0007669"/>
    <property type="project" value="UniProtKB-SubCell"/>
</dbReference>
<evidence type="ECO:0000256" key="17">
    <source>
        <dbReference type="SAM" id="Phobius"/>
    </source>
</evidence>
<dbReference type="eggNOG" id="COG3005">
    <property type="taxonomic scope" value="Bacteria"/>
</dbReference>
<organism evidence="19 20">
    <name type="scientific">Shewanella violacea (strain JCM 10179 / CIP 106290 / LMG 19151 / DSS12)</name>
    <dbReference type="NCBI Taxonomy" id="637905"/>
    <lineage>
        <taxon>Bacteria</taxon>
        <taxon>Pseudomonadati</taxon>
        <taxon>Pseudomonadota</taxon>
        <taxon>Gammaproteobacteria</taxon>
        <taxon>Alteromonadales</taxon>
        <taxon>Shewanellaceae</taxon>
        <taxon>Shewanella</taxon>
    </lineage>
</organism>
<feature type="binding site" description="covalent" evidence="15">
    <location>
        <position position="51"/>
    </location>
    <ligand>
        <name>heme</name>
        <dbReference type="ChEBI" id="CHEBI:30413"/>
        <label>1</label>
    </ligand>
</feature>
<keyword evidence="7 14" id="KW-0349">Heme</keyword>
<feature type="binding site" description="covalent" evidence="15">
    <location>
        <position position="176"/>
    </location>
    <ligand>
        <name>heme</name>
        <dbReference type="ChEBI" id="CHEBI:30413"/>
        <label>4</label>
    </ligand>
</feature>
<keyword evidence="9 14" id="KW-0479">Metal-binding</keyword>
<evidence type="ECO:0000256" key="13">
    <source>
        <dbReference type="ARBA" id="ARBA00023136"/>
    </source>
</evidence>
<evidence type="ECO:0000313" key="19">
    <source>
        <dbReference type="EMBL" id="BAJ03221.1"/>
    </source>
</evidence>
<feature type="binding site" description="covalent" evidence="15">
    <location>
        <position position="341"/>
    </location>
    <ligand>
        <name>heme</name>
        <dbReference type="ChEBI" id="CHEBI:30413"/>
        <label>5</label>
    </ligand>
</feature>
<feature type="binding site" description="covalent" evidence="15">
    <location>
        <position position="173"/>
    </location>
    <ligand>
        <name>heme</name>
        <dbReference type="ChEBI" id="CHEBI:30413"/>
        <label>4</label>
    </ligand>
</feature>
<accession>D4ZB26</accession>
<dbReference type="PIRSF" id="PIRSF000014">
    <property type="entry name" value="4_hem_cytch_TorC"/>
    <property type="match status" value="1"/>
</dbReference>